<evidence type="ECO:0000256" key="10">
    <source>
        <dbReference type="ARBA" id="ARBA00023098"/>
    </source>
</evidence>
<dbReference type="RefSeq" id="WP_246902604.1">
    <property type="nucleotide sequence ID" value="NZ_JALJRB010000002.1"/>
</dbReference>
<evidence type="ECO:0000256" key="12">
    <source>
        <dbReference type="ARBA" id="ARBA00023209"/>
    </source>
</evidence>
<dbReference type="PANTHER" id="PTHR14269">
    <property type="entry name" value="CDP-DIACYLGLYCEROL--GLYCEROL-3-PHOSPHATE 3-PHOSPHATIDYLTRANSFERASE-RELATED"/>
    <property type="match status" value="1"/>
</dbReference>
<reference evidence="17" key="1">
    <citation type="submission" date="2022-04" db="EMBL/GenBank/DDBJ databases">
        <title>Desulfatitalea alkaliphila sp. nov., a novel anaerobic sulfate-reducing bacterium isolated from terrestrial mud volcano, Taman Peninsula, Russia.</title>
        <authorList>
            <person name="Khomyakova M.A."/>
            <person name="Merkel A.Y."/>
            <person name="Slobodkin A.I."/>
        </authorList>
    </citation>
    <scope>NUCLEOTIDE SEQUENCE</scope>
    <source>
        <strain evidence="17">M08but</strain>
    </source>
</reference>
<keyword evidence="8 16" id="KW-0812">Transmembrane</keyword>
<evidence type="ECO:0000313" key="17">
    <source>
        <dbReference type="EMBL" id="MCJ8499352.1"/>
    </source>
</evidence>
<dbReference type="InterPro" id="IPR048254">
    <property type="entry name" value="CDP_ALCOHOL_P_TRANSF_CS"/>
</dbReference>
<dbReference type="PROSITE" id="PS00379">
    <property type="entry name" value="CDP_ALCOHOL_P_TRANSF"/>
    <property type="match status" value="1"/>
</dbReference>
<organism evidence="17 18">
    <name type="scientific">Desulfatitalea alkaliphila</name>
    <dbReference type="NCBI Taxonomy" id="2929485"/>
    <lineage>
        <taxon>Bacteria</taxon>
        <taxon>Pseudomonadati</taxon>
        <taxon>Thermodesulfobacteriota</taxon>
        <taxon>Desulfobacteria</taxon>
        <taxon>Desulfobacterales</taxon>
        <taxon>Desulfosarcinaceae</taxon>
        <taxon>Desulfatitalea</taxon>
    </lineage>
</organism>
<proteinExistence type="inferred from homology"/>
<dbReference type="EMBL" id="JALJRB010000002">
    <property type="protein sequence ID" value="MCJ8499352.1"/>
    <property type="molecule type" value="Genomic_DNA"/>
</dbReference>
<keyword evidence="10" id="KW-0443">Lipid metabolism</keyword>
<sequence>MNPTTPISIPNILTLVRILLTPVFIILLLRHLYWQALAVFVVAGVSDALDGFIARYFNQRTTLGAYLDPVADKLLLASAYISLAVLEVLPAWVTVIVIARDVIISLGIAILTLTQKTYEVRPTIISKCTTAAQLVLVIVALCDPARIHLTILYLPLLWLTAGLTTASGLHYIYIGMNILQAPDPGQSNIDIK</sequence>
<comment type="caution">
    <text evidence="17">The sequence shown here is derived from an EMBL/GenBank/DDBJ whole genome shotgun (WGS) entry which is preliminary data.</text>
</comment>
<evidence type="ECO:0000256" key="3">
    <source>
        <dbReference type="ARBA" id="ARBA00010441"/>
    </source>
</evidence>
<dbReference type="InterPro" id="IPR043130">
    <property type="entry name" value="CDP-OH_PTrfase_TM_dom"/>
</dbReference>
<evidence type="ECO:0000256" key="6">
    <source>
        <dbReference type="ARBA" id="ARBA00022516"/>
    </source>
</evidence>
<accession>A0AA41QYI2</accession>
<dbReference type="PANTHER" id="PTHR14269:SF11">
    <property type="entry name" value="CDP-DIACYLGLYCEROL--GLYCEROL-3-PHOSPHATE 3-PHOSPHATIDYLTRANSFERASE"/>
    <property type="match status" value="1"/>
</dbReference>
<keyword evidence="6" id="KW-0444">Lipid biosynthesis</keyword>
<dbReference type="GO" id="GO:0008444">
    <property type="term" value="F:CDP-diacylglycerol-glycerol-3-phosphate 3-phosphatidyltransferase activity"/>
    <property type="evidence" value="ECO:0007669"/>
    <property type="project" value="UniProtKB-EC"/>
</dbReference>
<evidence type="ECO:0000256" key="4">
    <source>
        <dbReference type="ARBA" id="ARBA00013170"/>
    </source>
</evidence>
<evidence type="ECO:0000313" key="18">
    <source>
        <dbReference type="Proteomes" id="UP001165427"/>
    </source>
</evidence>
<comment type="catalytic activity">
    <reaction evidence="14">
        <text>a CDP-1,2-diacyl-sn-glycerol + sn-glycerol 3-phosphate = a 1,2-diacyl-sn-glycero-3-phospho-(1'-sn-glycero-3'-phosphate) + CMP + H(+)</text>
        <dbReference type="Rhea" id="RHEA:12593"/>
        <dbReference type="ChEBI" id="CHEBI:15378"/>
        <dbReference type="ChEBI" id="CHEBI:57597"/>
        <dbReference type="ChEBI" id="CHEBI:58332"/>
        <dbReference type="ChEBI" id="CHEBI:60110"/>
        <dbReference type="ChEBI" id="CHEBI:60377"/>
        <dbReference type="EC" id="2.7.8.5"/>
    </reaction>
</comment>
<evidence type="ECO:0000256" key="14">
    <source>
        <dbReference type="ARBA" id="ARBA00048586"/>
    </source>
</evidence>
<evidence type="ECO:0000256" key="8">
    <source>
        <dbReference type="ARBA" id="ARBA00022692"/>
    </source>
</evidence>
<dbReference type="GO" id="GO:0016020">
    <property type="term" value="C:membrane"/>
    <property type="evidence" value="ECO:0007669"/>
    <property type="project" value="UniProtKB-SubCell"/>
</dbReference>
<dbReference type="InterPro" id="IPR000462">
    <property type="entry name" value="CDP-OH_P_trans"/>
</dbReference>
<evidence type="ECO:0000256" key="1">
    <source>
        <dbReference type="ARBA" id="ARBA00004141"/>
    </source>
</evidence>
<gene>
    <name evidence="17" type="ORF">MRX98_02100</name>
</gene>
<keyword evidence="18" id="KW-1185">Reference proteome</keyword>
<keyword evidence="11 16" id="KW-0472">Membrane</keyword>
<evidence type="ECO:0000256" key="9">
    <source>
        <dbReference type="ARBA" id="ARBA00022989"/>
    </source>
</evidence>
<dbReference type="Gene3D" id="1.20.120.1760">
    <property type="match status" value="1"/>
</dbReference>
<keyword evidence="9 16" id="KW-1133">Transmembrane helix</keyword>
<dbReference type="PIRSF" id="PIRSF000847">
    <property type="entry name" value="Phos_ph_gly_syn"/>
    <property type="match status" value="1"/>
</dbReference>
<comment type="subcellular location">
    <subcellularLocation>
        <location evidence="1">Membrane</location>
        <topology evidence="1">Multi-pass membrane protein</topology>
    </subcellularLocation>
</comment>
<feature type="transmembrane region" description="Helical" evidence="16">
    <location>
        <begin position="77"/>
        <end position="103"/>
    </location>
</feature>
<dbReference type="AlphaFoldDB" id="A0AA41QYI2"/>
<evidence type="ECO:0000256" key="2">
    <source>
        <dbReference type="ARBA" id="ARBA00005042"/>
    </source>
</evidence>
<evidence type="ECO:0000256" key="15">
    <source>
        <dbReference type="RuleBase" id="RU003750"/>
    </source>
</evidence>
<feature type="transmembrane region" description="Helical" evidence="16">
    <location>
        <begin position="36"/>
        <end position="57"/>
    </location>
</feature>
<evidence type="ECO:0000256" key="5">
    <source>
        <dbReference type="ARBA" id="ARBA00014944"/>
    </source>
</evidence>
<comment type="pathway">
    <text evidence="2">Phospholipid metabolism; phosphatidylglycerol biosynthesis; phosphatidylglycerol from CDP-diacylglycerol: step 1/2.</text>
</comment>
<dbReference type="InterPro" id="IPR050324">
    <property type="entry name" value="CDP-alcohol_PTase-I"/>
</dbReference>
<keyword evidence="7 15" id="KW-0808">Transferase</keyword>
<dbReference type="Proteomes" id="UP001165427">
    <property type="component" value="Unassembled WGS sequence"/>
</dbReference>
<evidence type="ECO:0000256" key="7">
    <source>
        <dbReference type="ARBA" id="ARBA00022679"/>
    </source>
</evidence>
<comment type="similarity">
    <text evidence="3 15">Belongs to the CDP-alcohol phosphatidyltransferase class-I family.</text>
</comment>
<protein>
    <recommendedName>
        <fullName evidence="5">CDP-diacylglycerol--glycerol-3-phosphate 3-phosphatidyltransferase</fullName>
        <ecNumber evidence="4">2.7.8.5</ecNumber>
    </recommendedName>
</protein>
<name>A0AA41QYI2_9BACT</name>
<dbReference type="GO" id="GO:0046474">
    <property type="term" value="P:glycerophospholipid biosynthetic process"/>
    <property type="evidence" value="ECO:0007669"/>
    <property type="project" value="TreeGrafter"/>
</dbReference>
<dbReference type="Pfam" id="PF01066">
    <property type="entry name" value="CDP-OH_P_transf"/>
    <property type="match status" value="1"/>
</dbReference>
<dbReference type="InterPro" id="IPR004570">
    <property type="entry name" value="Phosphatidylglycerol_P_synth"/>
</dbReference>
<feature type="transmembrane region" description="Helical" evidence="16">
    <location>
        <begin position="147"/>
        <end position="173"/>
    </location>
</feature>
<evidence type="ECO:0000256" key="16">
    <source>
        <dbReference type="SAM" id="Phobius"/>
    </source>
</evidence>
<keyword evidence="12" id="KW-0594">Phospholipid biosynthesis</keyword>
<dbReference type="EC" id="2.7.8.5" evidence="4"/>
<keyword evidence="13" id="KW-1208">Phospholipid metabolism</keyword>
<evidence type="ECO:0000256" key="11">
    <source>
        <dbReference type="ARBA" id="ARBA00023136"/>
    </source>
</evidence>
<evidence type="ECO:0000256" key="13">
    <source>
        <dbReference type="ARBA" id="ARBA00023264"/>
    </source>
</evidence>
<feature type="transmembrane region" description="Helical" evidence="16">
    <location>
        <begin position="12"/>
        <end position="29"/>
    </location>
</feature>